<dbReference type="STRING" id="118168.MC7420_7032"/>
<evidence type="ECO:0000313" key="2">
    <source>
        <dbReference type="Proteomes" id="UP000003835"/>
    </source>
</evidence>
<organism evidence="1 2">
    <name type="scientific">Coleofasciculus chthonoplastes PCC 7420</name>
    <dbReference type="NCBI Taxonomy" id="118168"/>
    <lineage>
        <taxon>Bacteria</taxon>
        <taxon>Bacillati</taxon>
        <taxon>Cyanobacteriota</taxon>
        <taxon>Cyanophyceae</taxon>
        <taxon>Coleofasciculales</taxon>
        <taxon>Coleofasciculaceae</taxon>
        <taxon>Coleofasciculus</taxon>
    </lineage>
</organism>
<dbReference type="HOGENOM" id="CLU_177748_0_0_3"/>
<keyword evidence="2" id="KW-1185">Reference proteome</keyword>
<accession>B4VHI3</accession>
<evidence type="ECO:0008006" key="3">
    <source>
        <dbReference type="Google" id="ProtNLM"/>
    </source>
</evidence>
<dbReference type="AlphaFoldDB" id="B4VHI3"/>
<dbReference type="RefSeq" id="WP_006097839.1">
    <property type="nucleotide sequence ID" value="NZ_DS989841.1"/>
</dbReference>
<dbReference type="EMBL" id="DS989841">
    <property type="protein sequence ID" value="EDX78379.1"/>
    <property type="molecule type" value="Genomic_DNA"/>
</dbReference>
<dbReference type="Proteomes" id="UP000003835">
    <property type="component" value="Unassembled WGS sequence"/>
</dbReference>
<proteinExistence type="predicted"/>
<evidence type="ECO:0000313" key="1">
    <source>
        <dbReference type="EMBL" id="EDX78379.1"/>
    </source>
</evidence>
<name>B4VHI3_9CYAN</name>
<reference evidence="1 2" key="1">
    <citation type="submission" date="2008-07" db="EMBL/GenBank/DDBJ databases">
        <authorList>
            <person name="Tandeau de Marsac N."/>
            <person name="Ferriera S."/>
            <person name="Johnson J."/>
            <person name="Kravitz S."/>
            <person name="Beeson K."/>
            <person name="Sutton G."/>
            <person name="Rogers Y.-H."/>
            <person name="Friedman R."/>
            <person name="Frazier M."/>
            <person name="Venter J.C."/>
        </authorList>
    </citation>
    <scope>NUCLEOTIDE SEQUENCE [LARGE SCALE GENOMIC DNA]</scope>
    <source>
        <strain evidence="1 2">PCC 7420</strain>
    </source>
</reference>
<dbReference type="eggNOG" id="COG0456">
    <property type="taxonomic scope" value="Bacteria"/>
</dbReference>
<gene>
    <name evidence="1" type="ORF">MC7420_7032</name>
</gene>
<dbReference type="OrthoDB" id="489126at2"/>
<sequence>MNYQDKLSPWKIVRLQSNLQNVIVGRFRRRGDAEGHLHILKRMMPDLQFAIVFDVGHAEESIPSVFTTEAEN</sequence>
<protein>
    <recommendedName>
        <fullName evidence="3">SPOR domain-containing protein</fullName>
    </recommendedName>
</protein>